<evidence type="ECO:0000313" key="1">
    <source>
        <dbReference type="EMBL" id="EDS15766.1"/>
    </source>
</evidence>
<evidence type="ECO:0000313" key="2">
    <source>
        <dbReference type="Proteomes" id="UP000004713"/>
    </source>
</evidence>
<proteinExistence type="predicted"/>
<reference evidence="1 2" key="1">
    <citation type="submission" date="2007-11" db="EMBL/GenBank/DDBJ databases">
        <title>Draft genome sequence of Bacteroides stercoris(ATCC 43183).</title>
        <authorList>
            <person name="Sudarsanam P."/>
            <person name="Ley R."/>
            <person name="Guruge J."/>
            <person name="Turnbaugh P.J."/>
            <person name="Mahowald M."/>
            <person name="Liep D."/>
            <person name="Gordon J."/>
        </authorList>
    </citation>
    <scope>NUCLEOTIDE SEQUENCE [LARGE SCALE GENOMIC DNA]</scope>
    <source>
        <strain evidence="1 2">ATCC 43183</strain>
    </source>
</reference>
<organism evidence="1 2">
    <name type="scientific">Bacteroides stercoris ATCC 43183</name>
    <dbReference type="NCBI Taxonomy" id="449673"/>
    <lineage>
        <taxon>Bacteria</taxon>
        <taxon>Pseudomonadati</taxon>
        <taxon>Bacteroidota</taxon>
        <taxon>Bacteroidia</taxon>
        <taxon>Bacteroidales</taxon>
        <taxon>Bacteroidaceae</taxon>
        <taxon>Bacteroides</taxon>
    </lineage>
</organism>
<accession>B0NNP6</accession>
<comment type="caution">
    <text evidence="1">The sequence shown here is derived from an EMBL/GenBank/DDBJ whole genome shotgun (WGS) entry which is preliminary data.</text>
</comment>
<name>B0NNP6_BACSE</name>
<reference evidence="1 2" key="2">
    <citation type="submission" date="2007-11" db="EMBL/GenBank/DDBJ databases">
        <authorList>
            <person name="Fulton L."/>
            <person name="Clifton S."/>
            <person name="Fulton B."/>
            <person name="Xu J."/>
            <person name="Minx P."/>
            <person name="Pepin K.H."/>
            <person name="Johnson M."/>
            <person name="Thiruvilangam P."/>
            <person name="Bhonagiri V."/>
            <person name="Nash W.E."/>
            <person name="Mardis E.R."/>
            <person name="Wilson R.K."/>
        </authorList>
    </citation>
    <scope>NUCLEOTIDE SEQUENCE [LARGE SCALE GENOMIC DNA]</scope>
    <source>
        <strain evidence="1 2">ATCC 43183</strain>
    </source>
</reference>
<gene>
    <name evidence="1" type="ORF">BACSTE_01205</name>
</gene>
<dbReference type="Proteomes" id="UP000004713">
    <property type="component" value="Unassembled WGS sequence"/>
</dbReference>
<sequence length="42" mass="5339">MKFITNVLYRHMMKNMRFLNQNLSLYAQIAILWFTEEKRQWM</sequence>
<protein>
    <submittedName>
        <fullName evidence="1">Uncharacterized protein</fullName>
    </submittedName>
</protein>
<dbReference type="EMBL" id="ABFZ02000018">
    <property type="protein sequence ID" value="EDS15766.1"/>
    <property type="molecule type" value="Genomic_DNA"/>
</dbReference>
<dbReference type="AlphaFoldDB" id="B0NNP6"/>
<dbReference type="HOGENOM" id="CLU_3247522_0_0_10"/>